<dbReference type="PANTHER" id="PTHR24148">
    <property type="entry name" value="ANKYRIN REPEAT DOMAIN-CONTAINING PROTEIN 39 HOMOLOG-RELATED"/>
    <property type="match status" value="1"/>
</dbReference>
<proteinExistence type="predicted"/>
<dbReference type="InParanoid" id="A0A136IQR5"/>
<dbReference type="Proteomes" id="UP000070501">
    <property type="component" value="Unassembled WGS sequence"/>
</dbReference>
<feature type="non-terminal residue" evidence="2">
    <location>
        <position position="542"/>
    </location>
</feature>
<dbReference type="EMBL" id="KQ964263">
    <property type="protein sequence ID" value="KXJ87254.1"/>
    <property type="molecule type" value="Genomic_DNA"/>
</dbReference>
<evidence type="ECO:0000259" key="1">
    <source>
        <dbReference type="Pfam" id="PF06985"/>
    </source>
</evidence>
<dbReference type="OrthoDB" id="3553147at2759"/>
<dbReference type="PANTHER" id="PTHR24148:SF73">
    <property type="entry name" value="HET DOMAIN PROTEIN (AFU_ORTHOLOGUE AFUA_8G01020)"/>
    <property type="match status" value="1"/>
</dbReference>
<accession>A0A136IQR5</accession>
<sequence>MNHIYSLASGVIAWVGMDELNGLKAFEIMRHLVLGAARTDEDSDSDTDDDDDAIGRLTKLTSRDHEILDSFFCRSYWTRLWIVQELVLATKIQFVCEDAYLPWPVVHQLFAPNDSIAKGGSIFRALPFALQMNMWRARHLWASRQIRGDEPRSPPSSSPISTMGPSSTQLNLLQLLNKFNPCRCLLPKDYIYALLGMCSDPVRELIVPDYTAGTTDQAVFQAATAACILEQQNLNVLALLRRFVPGCPDEPDALPPPLSIATASSWAGEWSTVRIIRPIVEPDDAVQMFQAATAEVGGRKTVFTSEHNMRFAQQGVLALSGVVVDTLGVVEEEVYPYASGWEESLRSWEPDGLRGRAYKSFAAEAGGEVAPESALQAYVRTLLLDSGYTIRAPKHGRMTADQITDRRELYERWASESRAAAAEEETVHGKDDFKFPQCLKWGTTRNFLHGWTFGTTTQHGLFVRTHPDAEVGDMIVLLRGSPVPIVLRQVEDRDHSGAESLIMQQHGQRGLWRIIGSAYVHGIMDGEYWAGLTDDEDMEFLI</sequence>
<dbReference type="InterPro" id="IPR052895">
    <property type="entry name" value="HetReg/Transcr_Mod"/>
</dbReference>
<gene>
    <name evidence="2" type="ORF">Micbo1qcDRAFT_167611</name>
</gene>
<reference evidence="3" key="1">
    <citation type="submission" date="2016-02" db="EMBL/GenBank/DDBJ databases">
        <title>Draft genome sequence of Microdochium bolleyi, a fungal endophyte of beachgrass.</title>
        <authorList>
            <consortium name="DOE Joint Genome Institute"/>
            <person name="David A.S."/>
            <person name="May G."/>
            <person name="Haridas S."/>
            <person name="Lim J."/>
            <person name="Wang M."/>
            <person name="Labutti K."/>
            <person name="Lipzen A."/>
            <person name="Barry K."/>
            <person name="Grigoriev I.V."/>
        </authorList>
    </citation>
    <scope>NUCLEOTIDE SEQUENCE [LARGE SCALE GENOMIC DNA]</scope>
    <source>
        <strain evidence="3">J235TASD1</strain>
    </source>
</reference>
<feature type="domain" description="Heterokaryon incompatibility" evidence="1">
    <location>
        <begin position="1"/>
        <end position="85"/>
    </location>
</feature>
<name>A0A136IQR5_9PEZI</name>
<dbReference type="InterPro" id="IPR010730">
    <property type="entry name" value="HET"/>
</dbReference>
<dbReference type="Pfam" id="PF06985">
    <property type="entry name" value="HET"/>
    <property type="match status" value="1"/>
</dbReference>
<organism evidence="2 3">
    <name type="scientific">Microdochium bolleyi</name>
    <dbReference type="NCBI Taxonomy" id="196109"/>
    <lineage>
        <taxon>Eukaryota</taxon>
        <taxon>Fungi</taxon>
        <taxon>Dikarya</taxon>
        <taxon>Ascomycota</taxon>
        <taxon>Pezizomycotina</taxon>
        <taxon>Sordariomycetes</taxon>
        <taxon>Xylariomycetidae</taxon>
        <taxon>Xylariales</taxon>
        <taxon>Microdochiaceae</taxon>
        <taxon>Microdochium</taxon>
    </lineage>
</organism>
<keyword evidence="3" id="KW-1185">Reference proteome</keyword>
<dbReference type="AlphaFoldDB" id="A0A136IQR5"/>
<evidence type="ECO:0000313" key="3">
    <source>
        <dbReference type="Proteomes" id="UP000070501"/>
    </source>
</evidence>
<protein>
    <recommendedName>
        <fullName evidence="1">Heterokaryon incompatibility domain-containing protein</fullName>
    </recommendedName>
</protein>
<evidence type="ECO:0000313" key="2">
    <source>
        <dbReference type="EMBL" id="KXJ87254.1"/>
    </source>
</evidence>